<evidence type="ECO:0000256" key="12">
    <source>
        <dbReference type="ARBA" id="ARBA00023285"/>
    </source>
</evidence>
<comment type="similarity">
    <text evidence="13">Belongs to the NiCoT transporter (TC 2.A.52) family.</text>
</comment>
<evidence type="ECO:0000256" key="3">
    <source>
        <dbReference type="ARBA" id="ARBA00022426"/>
    </source>
</evidence>
<feature type="transmembrane region" description="Helical" evidence="13">
    <location>
        <begin position="295"/>
        <end position="319"/>
    </location>
</feature>
<dbReference type="InterPro" id="IPR051224">
    <property type="entry name" value="NiCoT_RcnA"/>
</dbReference>
<keyword evidence="12" id="KW-0170">Cobalt</keyword>
<keyword evidence="4 13" id="KW-0813">Transport</keyword>
<evidence type="ECO:0000256" key="11">
    <source>
        <dbReference type="ARBA" id="ARBA00023136"/>
    </source>
</evidence>
<name>A0ABS4BMQ3_9HYPH</name>
<proteinExistence type="inferred from homology"/>
<gene>
    <name evidence="14" type="ORF">J6595_17750</name>
</gene>
<evidence type="ECO:0000256" key="6">
    <source>
        <dbReference type="ARBA" id="ARBA00022596"/>
    </source>
</evidence>
<dbReference type="RefSeq" id="WP_209596221.1">
    <property type="nucleotide sequence ID" value="NZ_JAGJCF010000016.1"/>
</dbReference>
<protein>
    <recommendedName>
        <fullName evidence="13">Nickel/cobalt efflux system</fullName>
    </recommendedName>
</protein>
<evidence type="ECO:0000256" key="7">
    <source>
        <dbReference type="ARBA" id="ARBA00022692"/>
    </source>
</evidence>
<comment type="subcellular location">
    <subcellularLocation>
        <location evidence="2 13">Cell membrane</location>
        <topology evidence="2 13">Multi-pass membrane protein</topology>
    </subcellularLocation>
</comment>
<keyword evidence="3" id="KW-0171">Cobalt transport</keyword>
<evidence type="ECO:0000256" key="8">
    <source>
        <dbReference type="ARBA" id="ARBA00022989"/>
    </source>
</evidence>
<keyword evidence="10" id="KW-0921">Nickel transport</keyword>
<sequence length="395" mass="40411">MPAPELTFDQAPSPARFMAGGHGSSAAGAPGASGVARLGAGCCLAMVLVWLSAEPALARSSIGIGTSDAITAPGNGMFSALFIEIAARQREFFSALRKALVGLKADEGALLFLVGISFAYGVFHAAGPGHGKAVISSYMLASRAELRRGIMLAFASSAMQAGTAILVVGAGWYLLRGTGIAMSDATDWLEIASYALVTLFGVALLARAVTKIWRRWQPGLRRWALSPAPRVHSGGVVGALAFSTPSQSARGPLMPRAEALPKDVVCEEALDDCGCGRQHIASPETLRRPLTIRTALALIASVGLRPCAGAIVVLTFALLNELYLGGLVSVFAMAAGTAITVSALATLAVVARGAVERAGRHARRAALVGVGLEISGAALLTFIGVGLLGGALSTL</sequence>
<evidence type="ECO:0000256" key="5">
    <source>
        <dbReference type="ARBA" id="ARBA00022475"/>
    </source>
</evidence>
<keyword evidence="8 13" id="KW-1133">Transmembrane helix</keyword>
<keyword evidence="5" id="KW-1003">Cell membrane</keyword>
<evidence type="ECO:0000313" key="14">
    <source>
        <dbReference type="EMBL" id="MBP0617435.1"/>
    </source>
</evidence>
<evidence type="ECO:0000256" key="1">
    <source>
        <dbReference type="ARBA" id="ARBA00002510"/>
    </source>
</evidence>
<reference evidence="14 15" key="1">
    <citation type="submission" date="2021-04" db="EMBL/GenBank/DDBJ databases">
        <title>Whole genome sequence of Jiella sp. KSK16Y-1.</title>
        <authorList>
            <person name="Tuo L."/>
        </authorList>
    </citation>
    <scope>NUCLEOTIDE SEQUENCE [LARGE SCALE GENOMIC DNA]</scope>
    <source>
        <strain evidence="14 15">KSK16Y-1</strain>
    </source>
</reference>
<evidence type="ECO:0000256" key="9">
    <source>
        <dbReference type="ARBA" id="ARBA00023065"/>
    </source>
</evidence>
<dbReference type="InterPro" id="IPR011541">
    <property type="entry name" value="Ni/Co_transpt_high_affinity"/>
</dbReference>
<feature type="transmembrane region" description="Helical" evidence="13">
    <location>
        <begin position="194"/>
        <end position="213"/>
    </location>
</feature>
<evidence type="ECO:0000256" key="10">
    <source>
        <dbReference type="ARBA" id="ARBA00023112"/>
    </source>
</evidence>
<dbReference type="Pfam" id="PF03824">
    <property type="entry name" value="NicO"/>
    <property type="match status" value="2"/>
</dbReference>
<keyword evidence="15" id="KW-1185">Reference proteome</keyword>
<feature type="transmembrane region" description="Helical" evidence="13">
    <location>
        <begin position="150"/>
        <end position="174"/>
    </location>
</feature>
<accession>A0ABS4BMQ3</accession>
<organism evidence="14 15">
    <name type="scientific">Jiella mangrovi</name>
    <dbReference type="NCBI Taxonomy" id="2821407"/>
    <lineage>
        <taxon>Bacteria</taxon>
        <taxon>Pseudomonadati</taxon>
        <taxon>Pseudomonadota</taxon>
        <taxon>Alphaproteobacteria</taxon>
        <taxon>Hyphomicrobiales</taxon>
        <taxon>Aurantimonadaceae</taxon>
        <taxon>Jiella</taxon>
    </lineage>
</organism>
<keyword evidence="6" id="KW-0533">Nickel</keyword>
<dbReference type="Proteomes" id="UP000678276">
    <property type="component" value="Unassembled WGS sequence"/>
</dbReference>
<dbReference type="PANTHER" id="PTHR40659">
    <property type="entry name" value="NICKEL/COBALT EFFLUX SYSTEM RCNA"/>
    <property type="match status" value="1"/>
</dbReference>
<keyword evidence="9" id="KW-0406">Ion transport</keyword>
<keyword evidence="7 13" id="KW-0812">Transmembrane</keyword>
<evidence type="ECO:0000256" key="2">
    <source>
        <dbReference type="ARBA" id="ARBA00004651"/>
    </source>
</evidence>
<comment type="caution">
    <text evidence="14">The sequence shown here is derived from an EMBL/GenBank/DDBJ whole genome shotgun (WGS) entry which is preliminary data.</text>
</comment>
<comment type="function">
    <text evidence="1">Efflux system for nickel and cobalt.</text>
</comment>
<keyword evidence="11 13" id="KW-0472">Membrane</keyword>
<dbReference type="PANTHER" id="PTHR40659:SF1">
    <property type="entry name" value="NICKEL_COBALT EFFLUX SYSTEM RCNA"/>
    <property type="match status" value="1"/>
</dbReference>
<feature type="transmembrane region" description="Helical" evidence="13">
    <location>
        <begin position="109"/>
        <end position="129"/>
    </location>
</feature>
<dbReference type="EMBL" id="JAGJCF010000016">
    <property type="protein sequence ID" value="MBP0617435.1"/>
    <property type="molecule type" value="Genomic_DNA"/>
</dbReference>
<feature type="transmembrane region" description="Helical" evidence="13">
    <location>
        <begin position="367"/>
        <end position="392"/>
    </location>
</feature>
<evidence type="ECO:0000256" key="13">
    <source>
        <dbReference type="RuleBase" id="RU362101"/>
    </source>
</evidence>
<evidence type="ECO:0000313" key="15">
    <source>
        <dbReference type="Proteomes" id="UP000678276"/>
    </source>
</evidence>
<feature type="transmembrane region" description="Helical" evidence="13">
    <location>
        <begin position="331"/>
        <end position="355"/>
    </location>
</feature>
<evidence type="ECO:0000256" key="4">
    <source>
        <dbReference type="ARBA" id="ARBA00022448"/>
    </source>
</evidence>